<dbReference type="SUPFAM" id="SSF47616">
    <property type="entry name" value="GST C-terminal domain-like"/>
    <property type="match status" value="1"/>
</dbReference>
<dbReference type="InterPro" id="IPR036282">
    <property type="entry name" value="Glutathione-S-Trfase_C_sf"/>
</dbReference>
<name>A0A146KH43_9EUKA</name>
<accession>A0A146KH43</accession>
<dbReference type="EMBL" id="GDID01000604">
    <property type="protein sequence ID" value="JAP96002.1"/>
    <property type="molecule type" value="Transcribed_RNA"/>
</dbReference>
<keyword evidence="1" id="KW-0175">Coiled coil</keyword>
<feature type="non-terminal residue" evidence="2">
    <location>
        <position position="1"/>
    </location>
</feature>
<organism evidence="2">
    <name type="scientific">Trepomonas sp. PC1</name>
    <dbReference type="NCBI Taxonomy" id="1076344"/>
    <lineage>
        <taxon>Eukaryota</taxon>
        <taxon>Metamonada</taxon>
        <taxon>Diplomonadida</taxon>
        <taxon>Hexamitidae</taxon>
        <taxon>Hexamitinae</taxon>
        <taxon>Trepomonas</taxon>
    </lineage>
</organism>
<dbReference type="Gene3D" id="1.20.1050.10">
    <property type="match status" value="1"/>
</dbReference>
<reference evidence="2" key="1">
    <citation type="submission" date="2015-07" db="EMBL/GenBank/DDBJ databases">
        <title>Adaptation to a free-living lifestyle via gene acquisitions in the diplomonad Trepomonas sp. PC1.</title>
        <authorList>
            <person name="Xu F."/>
            <person name="Jerlstrom-Hultqvist J."/>
            <person name="Kolisko M."/>
            <person name="Simpson A.G.B."/>
            <person name="Roger A.J."/>
            <person name="Svard S.G."/>
            <person name="Andersson J.O."/>
        </authorList>
    </citation>
    <scope>NUCLEOTIDE SEQUENCE</scope>
    <source>
        <strain evidence="2">PC1</strain>
    </source>
</reference>
<protein>
    <recommendedName>
        <fullName evidence="3">Glutathione S-transferase</fullName>
    </recommendedName>
</protein>
<evidence type="ECO:0008006" key="3">
    <source>
        <dbReference type="Google" id="ProtNLM"/>
    </source>
</evidence>
<dbReference type="AlphaFoldDB" id="A0A146KH43"/>
<evidence type="ECO:0000313" key="2">
    <source>
        <dbReference type="EMBL" id="JAP96002.1"/>
    </source>
</evidence>
<gene>
    <name evidence="2" type="ORF">TPC1_10812</name>
</gene>
<evidence type="ECO:0000256" key="1">
    <source>
        <dbReference type="SAM" id="Coils"/>
    </source>
</evidence>
<proteinExistence type="predicted"/>
<sequence length="185" mass="21699">IPCKCQEQLFKSLGEFFGQEIKIDVQAAETHCPPKTPVVFLQNGEQTVFHIPAILMYLQRYFSELSFEMEQGIQYGQVLFEKLHFLMNLVENPKDSQPNLFKYAQEELIAFMKMLNDHELAENTFLNGNKKQVQDVFMGFILKNAYKHVMTEKMANEMQNLTRYLRTVEKEITFATQELKFAPKK</sequence>
<feature type="coiled-coil region" evidence="1">
    <location>
        <begin position="151"/>
        <end position="178"/>
    </location>
</feature>